<name>A0ABY9DZ06_VITVI</name>
<feature type="compositionally biased region" description="Basic and acidic residues" evidence="1">
    <location>
        <begin position="139"/>
        <end position="167"/>
    </location>
</feature>
<evidence type="ECO:0008006" key="4">
    <source>
        <dbReference type="Google" id="ProtNLM"/>
    </source>
</evidence>
<feature type="region of interest" description="Disordered" evidence="1">
    <location>
        <begin position="137"/>
        <end position="167"/>
    </location>
</feature>
<proteinExistence type="predicted"/>
<feature type="region of interest" description="Disordered" evidence="1">
    <location>
        <begin position="83"/>
        <end position="113"/>
    </location>
</feature>
<keyword evidence="3" id="KW-1185">Reference proteome</keyword>
<gene>
    <name evidence="2" type="ORF">VitviT2T_030110</name>
</gene>
<accession>A0ABY9DZ06</accession>
<reference evidence="2 3" key="1">
    <citation type="journal article" date="2023" name="Hortic Res">
        <title>The complete reference genome for grapevine (Vitis vinifera L.) genetics and breeding.</title>
        <authorList>
            <person name="Shi X."/>
            <person name="Cao S."/>
            <person name="Wang X."/>
            <person name="Huang S."/>
            <person name="Wang Y."/>
            <person name="Liu Z."/>
            <person name="Liu W."/>
            <person name="Leng X."/>
            <person name="Peng Y."/>
            <person name="Wang N."/>
            <person name="Wang Y."/>
            <person name="Ma Z."/>
            <person name="Xu X."/>
            <person name="Zhang F."/>
            <person name="Xue H."/>
            <person name="Zhong H."/>
            <person name="Wang Y."/>
            <person name="Zhang K."/>
            <person name="Velt A."/>
            <person name="Avia K."/>
            <person name="Holtgrawe D."/>
            <person name="Grimplet J."/>
            <person name="Matus J.T."/>
            <person name="Ware D."/>
            <person name="Wu X."/>
            <person name="Wang H."/>
            <person name="Liu C."/>
            <person name="Fang Y."/>
            <person name="Rustenholz C."/>
            <person name="Cheng Z."/>
            <person name="Xiao H."/>
            <person name="Zhou Y."/>
        </authorList>
    </citation>
    <scope>NUCLEOTIDE SEQUENCE [LARGE SCALE GENOMIC DNA]</scope>
    <source>
        <strain evidence="3">cv. Pinot noir / PN40024</strain>
        <tissue evidence="2">Leaf</tissue>
    </source>
</reference>
<evidence type="ECO:0000313" key="2">
    <source>
        <dbReference type="EMBL" id="WKA12754.1"/>
    </source>
</evidence>
<dbReference type="Pfam" id="PF14223">
    <property type="entry name" value="Retrotran_gag_2"/>
    <property type="match status" value="1"/>
</dbReference>
<evidence type="ECO:0000313" key="3">
    <source>
        <dbReference type="Proteomes" id="UP001227230"/>
    </source>
</evidence>
<evidence type="ECO:0000256" key="1">
    <source>
        <dbReference type="SAM" id="MobiDB-lite"/>
    </source>
</evidence>
<protein>
    <recommendedName>
        <fullName evidence="4">UBN2 domain-containing protein</fullName>
    </recommendedName>
</protein>
<sequence length="167" mass="19619">MKENETIVEMITRFTDIVNGLKALGKTYKESEKVMKILRSLPSKWHAKVTAIQAVKNLTKIPMEELIGSLMTYEINLTKKLQEGEDKKKKSITLKATTKEEEDVEEKKQSEEDDDLTLITRKLNKYMRGERFRGRRFTSRRDLSKKESSSHSDKEKWEEKRDLACFK</sequence>
<dbReference type="EMBL" id="CP126666">
    <property type="protein sequence ID" value="WKA12754.1"/>
    <property type="molecule type" value="Genomic_DNA"/>
</dbReference>
<dbReference type="Proteomes" id="UP001227230">
    <property type="component" value="Chromosome 19"/>
</dbReference>
<organism evidence="2 3">
    <name type="scientific">Vitis vinifera</name>
    <name type="common">Grape</name>
    <dbReference type="NCBI Taxonomy" id="29760"/>
    <lineage>
        <taxon>Eukaryota</taxon>
        <taxon>Viridiplantae</taxon>
        <taxon>Streptophyta</taxon>
        <taxon>Embryophyta</taxon>
        <taxon>Tracheophyta</taxon>
        <taxon>Spermatophyta</taxon>
        <taxon>Magnoliopsida</taxon>
        <taxon>eudicotyledons</taxon>
        <taxon>Gunneridae</taxon>
        <taxon>Pentapetalae</taxon>
        <taxon>rosids</taxon>
        <taxon>Vitales</taxon>
        <taxon>Vitaceae</taxon>
        <taxon>Viteae</taxon>
        <taxon>Vitis</taxon>
    </lineage>
</organism>